<evidence type="ECO:0000256" key="3">
    <source>
        <dbReference type="ARBA" id="ARBA00022630"/>
    </source>
</evidence>
<dbReference type="InterPro" id="IPR015864">
    <property type="entry name" value="FAD_synthase"/>
</dbReference>
<evidence type="ECO:0000256" key="6">
    <source>
        <dbReference type="ARBA" id="ARBA00022695"/>
    </source>
</evidence>
<accession>A0ABW2SL68</accession>
<feature type="domain" description="Riboflavin kinase" evidence="15">
    <location>
        <begin position="183"/>
        <end position="314"/>
    </location>
</feature>
<evidence type="ECO:0000256" key="8">
    <source>
        <dbReference type="ARBA" id="ARBA00022777"/>
    </source>
</evidence>
<comment type="pathway">
    <text evidence="1 14">Cofactor biosynthesis; FAD biosynthesis; FAD from FMN: step 1/1.</text>
</comment>
<name>A0ABW2SL68_9ACTO</name>
<evidence type="ECO:0000256" key="10">
    <source>
        <dbReference type="ARBA" id="ARBA00022840"/>
    </source>
</evidence>
<dbReference type="Gene3D" id="2.40.30.30">
    <property type="entry name" value="Riboflavin kinase-like"/>
    <property type="match status" value="1"/>
</dbReference>
<dbReference type="CDD" id="cd02064">
    <property type="entry name" value="FAD_synthetase_N"/>
    <property type="match status" value="1"/>
</dbReference>
<dbReference type="EC" id="2.7.7.2" evidence="14"/>
<dbReference type="RefSeq" id="WP_380973436.1">
    <property type="nucleotide sequence ID" value="NZ_JBHTEF010000001.1"/>
</dbReference>
<dbReference type="EMBL" id="JBHTEF010000001">
    <property type="protein sequence ID" value="MFC7580877.1"/>
    <property type="molecule type" value="Genomic_DNA"/>
</dbReference>
<dbReference type="SUPFAM" id="SSF52374">
    <property type="entry name" value="Nucleotidylyl transferase"/>
    <property type="match status" value="1"/>
</dbReference>
<keyword evidence="9 14" id="KW-0274">FAD</keyword>
<dbReference type="GO" id="GO:0008531">
    <property type="term" value="F:riboflavin kinase activity"/>
    <property type="evidence" value="ECO:0007669"/>
    <property type="project" value="UniProtKB-EC"/>
</dbReference>
<evidence type="ECO:0000313" key="16">
    <source>
        <dbReference type="EMBL" id="MFC7580877.1"/>
    </source>
</evidence>
<dbReference type="GO" id="GO:0003919">
    <property type="term" value="F:FMN adenylyltransferase activity"/>
    <property type="evidence" value="ECO:0007669"/>
    <property type="project" value="UniProtKB-EC"/>
</dbReference>
<dbReference type="InterPro" id="IPR023468">
    <property type="entry name" value="Riboflavin_kinase"/>
</dbReference>
<comment type="catalytic activity">
    <reaction evidence="13 14">
        <text>FMN + ATP + H(+) = FAD + diphosphate</text>
        <dbReference type="Rhea" id="RHEA:17237"/>
        <dbReference type="ChEBI" id="CHEBI:15378"/>
        <dbReference type="ChEBI" id="CHEBI:30616"/>
        <dbReference type="ChEBI" id="CHEBI:33019"/>
        <dbReference type="ChEBI" id="CHEBI:57692"/>
        <dbReference type="ChEBI" id="CHEBI:58210"/>
        <dbReference type="EC" id="2.7.7.2"/>
    </reaction>
</comment>
<keyword evidence="7 14" id="KW-0547">Nucleotide-binding</keyword>
<evidence type="ECO:0000256" key="9">
    <source>
        <dbReference type="ARBA" id="ARBA00022827"/>
    </source>
</evidence>
<keyword evidence="6 14" id="KW-0548">Nucleotidyltransferase</keyword>
<evidence type="ECO:0000256" key="5">
    <source>
        <dbReference type="ARBA" id="ARBA00022679"/>
    </source>
</evidence>
<protein>
    <recommendedName>
        <fullName evidence="14">Riboflavin biosynthesis protein</fullName>
    </recommendedName>
    <domain>
        <recommendedName>
            <fullName evidence="14">Riboflavin kinase</fullName>
            <ecNumber evidence="14">2.7.1.26</ecNumber>
        </recommendedName>
        <alternativeName>
            <fullName evidence="14">Flavokinase</fullName>
        </alternativeName>
    </domain>
    <domain>
        <recommendedName>
            <fullName evidence="14">FMN adenylyltransferase</fullName>
            <ecNumber evidence="14">2.7.7.2</ecNumber>
        </recommendedName>
        <alternativeName>
            <fullName evidence="14">FAD pyrophosphorylase</fullName>
        </alternativeName>
        <alternativeName>
            <fullName evidence="14">FAD synthase</fullName>
        </alternativeName>
    </domain>
</protein>
<sequence>MKIWTELEQVPGDERSVVTIGNFDGMHRGHRSIIGTCVGHARRKGVDAVACTFDPHPSQVHHPEAGIQLITPLSDRLDAMAGAGLDATLVVHYDASVYTLEPEEFAVQYLVERLGALEVVVGEDFRFGRHNAGDVDTLRAIGRRHDFDVVVVADIRDQDGRRWSSSWVRELLSQGDVAGAARVLGRFHRIRGVVEHGFKRGRALGFPTANLGSGIEGVVPADGVYAGWVVREVPGTTAREFLPASISVGSNPQFDGVRRTVEAHVLGRTDLNLYGERIAVHFVDRIRAMTAFDSVEQLQDQMDDDLRRTAAVLGVAVSGRVDPAQVSAQ</sequence>
<comment type="pathway">
    <text evidence="2 14">Cofactor biosynthesis; FMN biosynthesis; FMN from riboflavin (ATP route): step 1/1.</text>
</comment>
<reference evidence="17" key="1">
    <citation type="journal article" date="2019" name="Int. J. Syst. Evol. Microbiol.">
        <title>The Global Catalogue of Microorganisms (GCM) 10K type strain sequencing project: providing services to taxonomists for standard genome sequencing and annotation.</title>
        <authorList>
            <consortium name="The Broad Institute Genomics Platform"/>
            <consortium name="The Broad Institute Genome Sequencing Center for Infectious Disease"/>
            <person name="Wu L."/>
            <person name="Ma J."/>
        </authorList>
    </citation>
    <scope>NUCLEOTIDE SEQUENCE [LARGE SCALE GENOMIC DNA]</scope>
    <source>
        <strain evidence="17">CCUG 56698</strain>
    </source>
</reference>
<dbReference type="InterPro" id="IPR015865">
    <property type="entry name" value="Riboflavin_kinase_bac/euk"/>
</dbReference>
<evidence type="ECO:0000256" key="7">
    <source>
        <dbReference type="ARBA" id="ARBA00022741"/>
    </source>
</evidence>
<dbReference type="SUPFAM" id="SSF82114">
    <property type="entry name" value="Riboflavin kinase-like"/>
    <property type="match status" value="1"/>
</dbReference>
<dbReference type="InterPro" id="IPR002606">
    <property type="entry name" value="Riboflavin_kinase_bac"/>
</dbReference>
<dbReference type="PIRSF" id="PIRSF004491">
    <property type="entry name" value="FAD_Synth"/>
    <property type="match status" value="1"/>
</dbReference>
<evidence type="ECO:0000256" key="14">
    <source>
        <dbReference type="PIRNR" id="PIRNR004491"/>
    </source>
</evidence>
<evidence type="ECO:0000256" key="13">
    <source>
        <dbReference type="ARBA" id="ARBA00049494"/>
    </source>
</evidence>
<keyword evidence="11" id="KW-0511">Multifunctional enzyme</keyword>
<evidence type="ECO:0000256" key="11">
    <source>
        <dbReference type="ARBA" id="ARBA00023268"/>
    </source>
</evidence>
<dbReference type="PANTHER" id="PTHR22749:SF6">
    <property type="entry name" value="RIBOFLAVIN KINASE"/>
    <property type="match status" value="1"/>
</dbReference>
<keyword evidence="17" id="KW-1185">Reference proteome</keyword>
<evidence type="ECO:0000256" key="1">
    <source>
        <dbReference type="ARBA" id="ARBA00004726"/>
    </source>
</evidence>
<dbReference type="PANTHER" id="PTHR22749">
    <property type="entry name" value="RIBOFLAVIN KINASE/FMN ADENYLYLTRANSFERASE"/>
    <property type="match status" value="1"/>
</dbReference>
<dbReference type="NCBIfam" id="NF004160">
    <property type="entry name" value="PRK05627.1-3"/>
    <property type="match status" value="1"/>
</dbReference>
<proteinExistence type="inferred from homology"/>
<evidence type="ECO:0000313" key="17">
    <source>
        <dbReference type="Proteomes" id="UP001596527"/>
    </source>
</evidence>
<dbReference type="InterPro" id="IPR023465">
    <property type="entry name" value="Riboflavin_kinase_dom_sf"/>
</dbReference>
<keyword evidence="3 14" id="KW-0285">Flavoprotein</keyword>
<dbReference type="NCBIfam" id="TIGR00083">
    <property type="entry name" value="ribF"/>
    <property type="match status" value="1"/>
</dbReference>
<comment type="caution">
    <text evidence="16">The sequence shown here is derived from an EMBL/GenBank/DDBJ whole genome shotgun (WGS) entry which is preliminary data.</text>
</comment>
<dbReference type="SMART" id="SM00904">
    <property type="entry name" value="Flavokinase"/>
    <property type="match status" value="1"/>
</dbReference>
<keyword evidence="5 14" id="KW-0808">Transferase</keyword>
<comment type="similarity">
    <text evidence="14">Belongs to the ribF family.</text>
</comment>
<dbReference type="Proteomes" id="UP001596527">
    <property type="component" value="Unassembled WGS sequence"/>
</dbReference>
<dbReference type="Pfam" id="PF06574">
    <property type="entry name" value="FAD_syn"/>
    <property type="match status" value="1"/>
</dbReference>
<dbReference type="InterPro" id="IPR014729">
    <property type="entry name" value="Rossmann-like_a/b/a_fold"/>
</dbReference>
<keyword evidence="4 14" id="KW-0288">FMN</keyword>
<keyword evidence="8 14" id="KW-0418">Kinase</keyword>
<evidence type="ECO:0000256" key="4">
    <source>
        <dbReference type="ARBA" id="ARBA00022643"/>
    </source>
</evidence>
<evidence type="ECO:0000259" key="15">
    <source>
        <dbReference type="SMART" id="SM00904"/>
    </source>
</evidence>
<evidence type="ECO:0000256" key="2">
    <source>
        <dbReference type="ARBA" id="ARBA00005201"/>
    </source>
</evidence>
<comment type="catalytic activity">
    <reaction evidence="12 14">
        <text>riboflavin + ATP = FMN + ADP + H(+)</text>
        <dbReference type="Rhea" id="RHEA:14357"/>
        <dbReference type="ChEBI" id="CHEBI:15378"/>
        <dbReference type="ChEBI" id="CHEBI:30616"/>
        <dbReference type="ChEBI" id="CHEBI:57986"/>
        <dbReference type="ChEBI" id="CHEBI:58210"/>
        <dbReference type="ChEBI" id="CHEBI:456216"/>
        <dbReference type="EC" id="2.7.1.26"/>
    </reaction>
</comment>
<organism evidence="16 17">
    <name type="scientific">Schaalia naturae</name>
    <dbReference type="NCBI Taxonomy" id="635203"/>
    <lineage>
        <taxon>Bacteria</taxon>
        <taxon>Bacillati</taxon>
        <taxon>Actinomycetota</taxon>
        <taxon>Actinomycetes</taxon>
        <taxon>Actinomycetales</taxon>
        <taxon>Actinomycetaceae</taxon>
        <taxon>Schaalia</taxon>
    </lineage>
</organism>
<dbReference type="Gene3D" id="3.40.50.620">
    <property type="entry name" value="HUPs"/>
    <property type="match status" value="1"/>
</dbReference>
<dbReference type="Pfam" id="PF01687">
    <property type="entry name" value="Flavokinase"/>
    <property type="match status" value="1"/>
</dbReference>
<dbReference type="EC" id="2.7.1.26" evidence="14"/>
<gene>
    <name evidence="16" type="ORF">ACFQWG_06655</name>
</gene>
<evidence type="ECO:0000256" key="12">
    <source>
        <dbReference type="ARBA" id="ARBA00047880"/>
    </source>
</evidence>
<keyword evidence="10 14" id="KW-0067">ATP-binding</keyword>